<proteinExistence type="predicted"/>
<organism evidence="1 2">
    <name type="scientific">Delftia lacustris</name>
    <dbReference type="NCBI Taxonomy" id="558537"/>
    <lineage>
        <taxon>Bacteria</taxon>
        <taxon>Pseudomonadati</taxon>
        <taxon>Pseudomonadota</taxon>
        <taxon>Betaproteobacteria</taxon>
        <taxon>Burkholderiales</taxon>
        <taxon>Comamonadaceae</taxon>
        <taxon>Delftia</taxon>
    </lineage>
</organism>
<keyword evidence="2" id="KW-1185">Reference proteome</keyword>
<reference evidence="1 2" key="1">
    <citation type="submission" date="2020-12" db="EMBL/GenBank/DDBJ databases">
        <title>FDA dAtabase for Regulatory Grade micrObial Sequences (FDA-ARGOS): Supporting development and validation of Infectious Disease Dx tests.</title>
        <authorList>
            <person name="Sproer C."/>
            <person name="Gronow S."/>
            <person name="Severitt S."/>
            <person name="Schroder I."/>
            <person name="Tallon L."/>
            <person name="Sadzewicz L."/>
            <person name="Zhao X."/>
            <person name="Boylan J."/>
            <person name="Ott S."/>
            <person name="Bowen H."/>
            <person name="Vavikolanu K."/>
            <person name="Mehta A."/>
            <person name="Aluvathingal J."/>
            <person name="Nadendla S."/>
            <person name="Lowell S."/>
            <person name="Myers T."/>
            <person name="Yan Y."/>
            <person name="Sichtig H."/>
        </authorList>
    </citation>
    <scope>NUCLEOTIDE SEQUENCE [LARGE SCALE GENOMIC DNA]</scope>
    <source>
        <strain evidence="1 2">FDAARGOS_890</strain>
    </source>
</reference>
<evidence type="ECO:0008006" key="3">
    <source>
        <dbReference type="Google" id="ProtNLM"/>
    </source>
</evidence>
<evidence type="ECO:0000313" key="1">
    <source>
        <dbReference type="EMBL" id="QPS82862.1"/>
    </source>
</evidence>
<accession>A0A7T2YVE6</accession>
<dbReference type="Proteomes" id="UP000595064">
    <property type="component" value="Chromosome"/>
</dbReference>
<name>A0A7T2YVE6_9BURK</name>
<dbReference type="Gene3D" id="3.30.70.100">
    <property type="match status" value="2"/>
</dbReference>
<protein>
    <recommendedName>
        <fullName evidence="3">ABM domain-containing protein</fullName>
    </recommendedName>
</protein>
<evidence type="ECO:0000313" key="2">
    <source>
        <dbReference type="Proteomes" id="UP000595064"/>
    </source>
</evidence>
<dbReference type="AlphaFoldDB" id="A0A7T2YVE6"/>
<dbReference type="RefSeq" id="WP_016452924.1">
    <property type="nucleotide sequence ID" value="NZ_CP065748.1"/>
</dbReference>
<gene>
    <name evidence="1" type="ORF">I6G47_07225</name>
</gene>
<dbReference type="SUPFAM" id="SSF54909">
    <property type="entry name" value="Dimeric alpha+beta barrel"/>
    <property type="match status" value="1"/>
</dbReference>
<dbReference type="EMBL" id="CP065748">
    <property type="protein sequence ID" value="QPS82862.1"/>
    <property type="molecule type" value="Genomic_DNA"/>
</dbReference>
<dbReference type="InterPro" id="IPR011008">
    <property type="entry name" value="Dimeric_a/b-barrel"/>
</dbReference>
<dbReference type="KEGG" id="dla:I6G47_07225"/>
<sequence length="214" mass="24509">MIMALDFIQSDHPAEAVAIWNLIATYFSGCDGFDRAQLVKVDQEYQTRSRYAFASLCKWSSASAWIAARDRARQDLAIIEVLHSGKVSFFGHTMRLIDGDDYVFSSDTKRCILLDVIYITNARVNNYKEMWNQCNAYMRTQPGYVKASLYQNQSDTDEVKFINIAEWNRTNDLIDATHTNRFSEIVADFKDDFALYFSHRLSIGPKHLLGESGA</sequence>